<organism evidence="2 3">
    <name type="scientific">Gregarina niphandrodes</name>
    <name type="common">Septate eugregarine</name>
    <dbReference type="NCBI Taxonomy" id="110365"/>
    <lineage>
        <taxon>Eukaryota</taxon>
        <taxon>Sar</taxon>
        <taxon>Alveolata</taxon>
        <taxon>Apicomplexa</taxon>
        <taxon>Conoidasida</taxon>
        <taxon>Gregarinasina</taxon>
        <taxon>Eugregarinorida</taxon>
        <taxon>Gregarinidae</taxon>
        <taxon>Gregarina</taxon>
    </lineage>
</organism>
<dbReference type="GeneID" id="22913262"/>
<sequence length="281" mass="31944">MRNVRRRVRAEVLGCRKQLEPDDVAGWRVYVDKVTRALLRGRLRSFTFHQLDNPQVLAHLVSLAEQRGLSVLAGRHGKNSYRIIPRSALLLLHRARKSGRPVLVAVDFTTVEIRPAMDSSRSQSYLDSSVMSSQSPAPSDDHVSVAPVAKHDCGNKPFLTATRNPRSRDRVTRDPVTRDPVTRDRVTRDPRSPEEPNSTYTIRSEQELKRVRTLAKLLNVQVLEPVDLCPCRCVTQPRTLLLVGPTARLGEPCLCTGYQTENCLFNNLLYRIYKLLKFLNR</sequence>
<feature type="region of interest" description="Disordered" evidence="1">
    <location>
        <begin position="122"/>
        <end position="201"/>
    </location>
</feature>
<reference evidence="2" key="1">
    <citation type="submission" date="2013-12" db="EMBL/GenBank/DDBJ databases">
        <authorList>
            <person name="Omoto C.K."/>
            <person name="Sibley D."/>
            <person name="Venepally P."/>
            <person name="Hadjithomas M."/>
            <person name="Karamycheva S."/>
            <person name="Brunk B."/>
            <person name="Roos D."/>
            <person name="Caler E."/>
            <person name="Lorenzi H."/>
        </authorList>
    </citation>
    <scope>NUCLEOTIDE SEQUENCE</scope>
</reference>
<dbReference type="AlphaFoldDB" id="A0A023B5G6"/>
<dbReference type="EMBL" id="AFNH02000679">
    <property type="protein sequence ID" value="EZG60245.1"/>
    <property type="molecule type" value="Genomic_DNA"/>
</dbReference>
<dbReference type="VEuPathDB" id="CryptoDB:GNI_090880"/>
<feature type="compositionally biased region" description="Basic and acidic residues" evidence="1">
    <location>
        <begin position="139"/>
        <end position="154"/>
    </location>
</feature>
<name>A0A023B5G6_GRENI</name>
<feature type="compositionally biased region" description="Basic and acidic residues" evidence="1">
    <location>
        <begin position="166"/>
        <end position="194"/>
    </location>
</feature>
<evidence type="ECO:0000313" key="3">
    <source>
        <dbReference type="Proteomes" id="UP000019763"/>
    </source>
</evidence>
<evidence type="ECO:0000313" key="2">
    <source>
        <dbReference type="EMBL" id="EZG60245.1"/>
    </source>
</evidence>
<protein>
    <submittedName>
        <fullName evidence="2">Uncharacterized protein</fullName>
    </submittedName>
</protein>
<comment type="caution">
    <text evidence="2">The sequence shown here is derived from an EMBL/GenBank/DDBJ whole genome shotgun (WGS) entry which is preliminary data.</text>
</comment>
<dbReference type="Proteomes" id="UP000019763">
    <property type="component" value="Unassembled WGS sequence"/>
</dbReference>
<accession>A0A023B5G6</accession>
<keyword evidence="3" id="KW-1185">Reference proteome</keyword>
<evidence type="ECO:0000256" key="1">
    <source>
        <dbReference type="SAM" id="MobiDB-lite"/>
    </source>
</evidence>
<dbReference type="RefSeq" id="XP_011130848.1">
    <property type="nucleotide sequence ID" value="XM_011132546.1"/>
</dbReference>
<feature type="compositionally biased region" description="Low complexity" evidence="1">
    <location>
        <begin position="122"/>
        <end position="138"/>
    </location>
</feature>
<proteinExistence type="predicted"/>
<gene>
    <name evidence="2" type="ORF">GNI_090880</name>
</gene>